<dbReference type="InterPro" id="IPR056165">
    <property type="entry name" value="Beta-prop_ELP1_2nd"/>
</dbReference>
<evidence type="ECO:0000256" key="5">
    <source>
        <dbReference type="PIRNR" id="PIRNR017233"/>
    </source>
</evidence>
<evidence type="ECO:0000256" key="6">
    <source>
        <dbReference type="SAM" id="MobiDB-lite"/>
    </source>
</evidence>
<dbReference type="PANTHER" id="PTHR12747:SF0">
    <property type="entry name" value="ELONGATOR COMPLEX PROTEIN 1"/>
    <property type="match status" value="1"/>
</dbReference>
<feature type="domain" description="ELP1 TPR" evidence="9">
    <location>
        <begin position="888"/>
        <end position="1051"/>
    </location>
</feature>
<evidence type="ECO:0000256" key="1">
    <source>
        <dbReference type="ARBA" id="ARBA00005043"/>
    </source>
</evidence>
<dbReference type="AlphaFoldDB" id="A0A1X2J1Y5"/>
<dbReference type="PANTHER" id="PTHR12747">
    <property type="entry name" value="ELONGATOR COMPLEX PROTEIN 1"/>
    <property type="match status" value="1"/>
</dbReference>
<dbReference type="GO" id="GO:0000049">
    <property type="term" value="F:tRNA binding"/>
    <property type="evidence" value="ECO:0007669"/>
    <property type="project" value="EnsemblFungi"/>
</dbReference>
<dbReference type="InterPro" id="IPR006849">
    <property type="entry name" value="Elp1"/>
</dbReference>
<dbReference type="Pfam" id="PF23925">
    <property type="entry name" value="A-sol_ELP1"/>
    <property type="match status" value="1"/>
</dbReference>
<feature type="compositionally biased region" description="Polar residues" evidence="6">
    <location>
        <begin position="12"/>
        <end position="26"/>
    </location>
</feature>
<comment type="caution">
    <text evidence="12">The sequence shown here is derived from an EMBL/GenBank/DDBJ whole genome shotgun (WGS) entry which is preliminary data.</text>
</comment>
<evidence type="ECO:0000259" key="10">
    <source>
        <dbReference type="Pfam" id="PF23925"/>
    </source>
</evidence>
<dbReference type="EMBL" id="MCGE01000001">
    <property type="protein sequence ID" value="ORZ25826.1"/>
    <property type="molecule type" value="Genomic_DNA"/>
</dbReference>
<dbReference type="GO" id="GO:0006357">
    <property type="term" value="P:regulation of transcription by RNA polymerase II"/>
    <property type="evidence" value="ECO:0007669"/>
    <property type="project" value="EnsemblFungi"/>
</dbReference>
<evidence type="ECO:0000313" key="13">
    <source>
        <dbReference type="Proteomes" id="UP000193560"/>
    </source>
</evidence>
<accession>A0A1X2J1Y5</accession>
<dbReference type="OrthoDB" id="40048at2759"/>
<proteinExistence type="inferred from homology"/>
<keyword evidence="3 5" id="KW-0963">Cytoplasm</keyword>
<feature type="domain" description="ELP1 three-helical bundle" evidence="11">
    <location>
        <begin position="1060"/>
        <end position="1232"/>
    </location>
</feature>
<dbReference type="GO" id="GO:0005634">
    <property type="term" value="C:nucleus"/>
    <property type="evidence" value="ECO:0007669"/>
    <property type="project" value="UniProtKB-SubCell"/>
</dbReference>
<protein>
    <recommendedName>
        <fullName evidence="5">Elongator complex protein 1</fullName>
    </recommendedName>
</protein>
<comment type="similarity">
    <text evidence="2 5">Belongs to the ELP1/IKA1 family.</text>
</comment>
<comment type="subcellular location">
    <subcellularLocation>
        <location evidence="5">Cytoplasm</location>
    </subcellularLocation>
    <subcellularLocation>
        <location evidence="5">Nucleus</location>
    </subcellularLocation>
</comment>
<dbReference type="GO" id="GO:0042802">
    <property type="term" value="F:identical protein binding"/>
    <property type="evidence" value="ECO:0007669"/>
    <property type="project" value="EnsemblFungi"/>
</dbReference>
<name>A0A1X2J1Y5_9FUNG</name>
<sequence length="1274" mass="144524">MRSLQLVGHTSAGISGSASQSRSFITNDPESKTTYVALEDEQTGIRIMASSPDLDSGFVQLAVTTSPSGIVSFTYLSDLQAICLGTRSGDIILFHKERFDAGDDPLEVVGSVDSGLEAMTWSPDQDLVIIITGEKNVLEMTQDFDTITEFPLHVEDQGQGVQHSVGWGKKETQFHGSEGKQAALRKVDTSRFGASPDDDKHARVAWRGDGSFFVCSDIDPSKDARVLRMYNREGVLQNTSEPVDQLEHVLDWKPSGNLIVSSQRLPHRHDIVFLERNGLRHGEFTLRESGEHRVLEVSWNADSTVLAVWLETNGQKSVQLWTMNNYHWYMKQHIVLPQNQNIIGFSWDVELPLHAHIVGDDGRYHTYNFIWNVLTSTSIDHENSSYVAVIDGDEALMTPFNYQNVPPPMCSLKVKAQKCIQQVAFQPDASGSRIAALTTEKLEFFDLPHNGHGEAKSTGSLILPDATPIANPLRYVTLLNENQLFYVTYDEMEQMDLLCLVDFSQGDEQSASISTTVFEGTVGQVYYNATVKDLVLEGKDGSVWKVNYSDSLSVNLWLQLPSYCPWIATALVGSSEETAERVVIGLTDRNKLYANDNLLSSEATSFFLRHDWLVFTTTSHTARFLPLDIDQNDFKLSDDIPDANDESHRRIERGSRIILATQSKSSLVLQMPRGNLETISPRAFVLASIREDLKNLNYRSAFIACRRNRIDLNIIFDENPQQFFDNIELFIKQVPEVDHLNLFLSNLRNEDVSKSMYQHRGALASTHSFDSDLLGNKVNNICDAVRTVLTNADRDQYIQSILSTYVRSSPPDLESALSLLAEIRESSLSKAEDALKYTIFLCKANSLYDIALGMYNFPLVLMVAQQAQMDPREYLPFLQELQNMDKYYQRFKIDDHLKRHEKALRNLSLAGDNRFDELIVYMQTHSLYLVALEEYANKSQQKKTILDAYGDYLDGISAHEEAGIVFTMANSLDKALQSYRLAGCWREAFSLAKQMAFSIDEIQALAYQIIGYLKEKRRFQEAATVAIDYIKDIEEAVDCLLKGSLWQEASRLSHTYDRSDLIETHVKPALIEGYTQLDEDVDELATQFNKQTDRLKELRTKKPEPTQVLPNDDTLDNIDMFSDTTSMFSQFTRYTQASSRVSTVSSRASRKSSKQKKRDERKRAKGKKGTVFEEEYLVNSLKKLYERANQFQNDYGNLLRAMVPFGYIEEARTSQVKFEEFLKHLQDKIDVIFVPLQLIHAQYGSLEELEEAQKLPTQIEKPVLATTNWKLQIL</sequence>
<dbReference type="InterPro" id="IPR056166">
    <property type="entry name" value="TPR_ELP1"/>
</dbReference>
<evidence type="ECO:0000259" key="11">
    <source>
        <dbReference type="Pfam" id="PF23936"/>
    </source>
</evidence>
<dbReference type="GO" id="GO:0033588">
    <property type="term" value="C:elongator holoenzyme complex"/>
    <property type="evidence" value="ECO:0007669"/>
    <property type="project" value="EnsemblFungi"/>
</dbReference>
<dbReference type="Pfam" id="PF04762">
    <property type="entry name" value="Beta-prop_ELP1_1st"/>
    <property type="match status" value="1"/>
</dbReference>
<dbReference type="InterPro" id="IPR056169">
    <property type="entry name" value="HB_ELP1"/>
</dbReference>
<dbReference type="InterPro" id="IPR056164">
    <property type="entry name" value="Beta-prop_ELP1_1st"/>
</dbReference>
<evidence type="ECO:0000259" key="9">
    <source>
        <dbReference type="Pfam" id="PF23878"/>
    </source>
</evidence>
<feature type="domain" description="ELP1 first N-terminal beta-propeller" evidence="7">
    <location>
        <begin position="1"/>
        <end position="349"/>
    </location>
</feature>
<dbReference type="InterPro" id="IPR056167">
    <property type="entry name" value="A-sol_ELP1"/>
</dbReference>
<feature type="region of interest" description="Disordered" evidence="6">
    <location>
        <begin position="1142"/>
        <end position="1166"/>
    </location>
</feature>
<dbReference type="Proteomes" id="UP000193560">
    <property type="component" value="Unassembled WGS sequence"/>
</dbReference>
<dbReference type="PIRSF" id="PIRSF017233">
    <property type="entry name" value="IKAP"/>
    <property type="match status" value="1"/>
</dbReference>
<gene>
    <name evidence="12" type="ORF">BCR42DRAFT_364303</name>
</gene>
<evidence type="ECO:0000256" key="4">
    <source>
        <dbReference type="ARBA" id="ARBA00022694"/>
    </source>
</evidence>
<feature type="region of interest" description="Disordered" evidence="6">
    <location>
        <begin position="1"/>
        <end position="26"/>
    </location>
</feature>
<feature type="domain" description="ELP1 alpha-solenoid" evidence="10">
    <location>
        <begin position="682"/>
        <end position="881"/>
    </location>
</feature>
<dbReference type="STRING" id="90262.A0A1X2J1Y5"/>
<dbReference type="UniPathway" id="UPA00988"/>
<dbReference type="Pfam" id="PF23797">
    <property type="entry name" value="Beta-prop_ELP1_2nd"/>
    <property type="match status" value="1"/>
</dbReference>
<dbReference type="Pfam" id="PF23878">
    <property type="entry name" value="TPR_ELP1"/>
    <property type="match status" value="1"/>
</dbReference>
<comment type="pathway">
    <text evidence="1">tRNA modification; 5-methoxycarbonylmethyl-2-thiouridine-tRNA biosynthesis.</text>
</comment>
<feature type="domain" description="ELP1 N-terminal second beta-propeller" evidence="8">
    <location>
        <begin position="389"/>
        <end position="658"/>
    </location>
</feature>
<evidence type="ECO:0000256" key="3">
    <source>
        <dbReference type="ARBA" id="ARBA00022490"/>
    </source>
</evidence>
<evidence type="ECO:0000256" key="2">
    <source>
        <dbReference type="ARBA" id="ARBA00006086"/>
    </source>
</evidence>
<keyword evidence="5" id="KW-0539">Nucleus</keyword>
<dbReference type="GO" id="GO:0002926">
    <property type="term" value="P:tRNA wobble base 5-methoxycarbonylmethyl-2-thiouridinylation"/>
    <property type="evidence" value="ECO:0007669"/>
    <property type="project" value="TreeGrafter"/>
</dbReference>
<evidence type="ECO:0000313" key="12">
    <source>
        <dbReference type="EMBL" id="ORZ25826.1"/>
    </source>
</evidence>
<evidence type="ECO:0000259" key="7">
    <source>
        <dbReference type="Pfam" id="PF04762"/>
    </source>
</evidence>
<dbReference type="Pfam" id="PF23936">
    <property type="entry name" value="HB_ELP1"/>
    <property type="match status" value="1"/>
</dbReference>
<keyword evidence="13" id="KW-1185">Reference proteome</keyword>
<comment type="function">
    <text evidence="5">Component of the elongator complex which is required for multiple tRNA modifications, including mcm5U (5-methoxycarbonylmethyl uridine), mcm5s2U (5-methoxycarbonylmethyl-2-thiouridine), and ncm5U (5-carbamoylmethyl uridine). The elongator complex catalyzes formation of carboxymethyluridine in the wobble base at position 34 in tRNAs.</text>
</comment>
<dbReference type="SUPFAM" id="SSF69322">
    <property type="entry name" value="Tricorn protease domain 2"/>
    <property type="match status" value="1"/>
</dbReference>
<reference evidence="12 13" key="1">
    <citation type="submission" date="2016-07" db="EMBL/GenBank/DDBJ databases">
        <title>Pervasive Adenine N6-methylation of Active Genes in Fungi.</title>
        <authorList>
            <consortium name="DOE Joint Genome Institute"/>
            <person name="Mondo S.J."/>
            <person name="Dannebaum R.O."/>
            <person name="Kuo R.C."/>
            <person name="Labutti K."/>
            <person name="Haridas S."/>
            <person name="Kuo A."/>
            <person name="Salamov A."/>
            <person name="Ahrendt S.R."/>
            <person name="Lipzen A."/>
            <person name="Sullivan W."/>
            <person name="Andreopoulos W.B."/>
            <person name="Clum A."/>
            <person name="Lindquist E."/>
            <person name="Daum C."/>
            <person name="Ramamoorthy G.K."/>
            <person name="Gryganskyi A."/>
            <person name="Culley D."/>
            <person name="Magnuson J.K."/>
            <person name="James T.Y."/>
            <person name="O'Malley M.A."/>
            <person name="Stajich J.E."/>
            <person name="Spatafora J.W."/>
            <person name="Visel A."/>
            <person name="Grigoriev I.V."/>
        </authorList>
    </citation>
    <scope>NUCLEOTIDE SEQUENCE [LARGE SCALE GENOMIC DNA]</scope>
    <source>
        <strain evidence="12 13">NRRL 1336</strain>
    </source>
</reference>
<organism evidence="12 13">
    <name type="scientific">Absidia repens</name>
    <dbReference type="NCBI Taxonomy" id="90262"/>
    <lineage>
        <taxon>Eukaryota</taxon>
        <taxon>Fungi</taxon>
        <taxon>Fungi incertae sedis</taxon>
        <taxon>Mucoromycota</taxon>
        <taxon>Mucoromycotina</taxon>
        <taxon>Mucoromycetes</taxon>
        <taxon>Mucorales</taxon>
        <taxon>Cunninghamellaceae</taxon>
        <taxon>Absidia</taxon>
    </lineage>
</organism>
<keyword evidence="4" id="KW-0819">tRNA processing</keyword>
<dbReference type="GO" id="GO:0005829">
    <property type="term" value="C:cytosol"/>
    <property type="evidence" value="ECO:0007669"/>
    <property type="project" value="TreeGrafter"/>
</dbReference>
<evidence type="ECO:0000259" key="8">
    <source>
        <dbReference type="Pfam" id="PF23797"/>
    </source>
</evidence>